<evidence type="ECO:0000256" key="6">
    <source>
        <dbReference type="ARBA" id="ARBA00023136"/>
    </source>
</evidence>
<evidence type="ECO:0008006" key="10">
    <source>
        <dbReference type="Google" id="ProtNLM"/>
    </source>
</evidence>
<dbReference type="Proteomes" id="UP001162131">
    <property type="component" value="Unassembled WGS sequence"/>
</dbReference>
<accession>A0AAU9JV47</accession>
<keyword evidence="4 7" id="KW-0812">Transmembrane</keyword>
<evidence type="ECO:0000313" key="8">
    <source>
        <dbReference type="EMBL" id="CAG9324764.1"/>
    </source>
</evidence>
<keyword evidence="3" id="KW-1003">Cell membrane</keyword>
<feature type="transmembrane region" description="Helical" evidence="7">
    <location>
        <begin position="593"/>
        <end position="612"/>
    </location>
</feature>
<evidence type="ECO:0000256" key="1">
    <source>
        <dbReference type="ARBA" id="ARBA00004651"/>
    </source>
</evidence>
<dbReference type="PANTHER" id="PTHR14319">
    <property type="entry name" value="FIVE-SPAN TRANSMEMBRANE PROTEIN M83"/>
    <property type="match status" value="1"/>
</dbReference>
<evidence type="ECO:0000256" key="2">
    <source>
        <dbReference type="ARBA" id="ARBA00005542"/>
    </source>
</evidence>
<comment type="subcellular location">
    <subcellularLocation>
        <location evidence="1">Cell membrane</location>
        <topology evidence="1">Multi-pass membrane protein</topology>
    </subcellularLocation>
</comment>
<organism evidence="8 9">
    <name type="scientific">Blepharisma stoltei</name>
    <dbReference type="NCBI Taxonomy" id="1481888"/>
    <lineage>
        <taxon>Eukaryota</taxon>
        <taxon>Sar</taxon>
        <taxon>Alveolata</taxon>
        <taxon>Ciliophora</taxon>
        <taxon>Postciliodesmatophora</taxon>
        <taxon>Heterotrichea</taxon>
        <taxon>Heterotrichida</taxon>
        <taxon>Blepharismidae</taxon>
        <taxon>Blepharisma</taxon>
    </lineage>
</organism>
<proteinExistence type="inferred from homology"/>
<name>A0AAU9JV47_9CILI</name>
<dbReference type="EMBL" id="CAJZBQ010000036">
    <property type="protein sequence ID" value="CAG9324764.1"/>
    <property type="molecule type" value="Genomic_DNA"/>
</dbReference>
<evidence type="ECO:0000256" key="5">
    <source>
        <dbReference type="ARBA" id="ARBA00022989"/>
    </source>
</evidence>
<sequence length="717" mass="83140">MFWILFSAVLALENSTFVHESFSGGCRKMQICYENIPIPISQPLLKLSIQVTLTDIDGKLSEYPTPKPLFYIRFDSIPDEEFYDYKIELKEKENWKYKIDIPYPKKANYFIFRLDGGLLDQSHMQAAYTVYGWRYKIKVWSYYCESQIFTSSEYLINRNYSSVSAECDIEVLDLPNSEIDSDVKPAIYDVRAGTEFLIINAYGLISNLNLTASSENFILGDAIDESNFWHFNKSGQIIISSPKPGLWYFVFFSSADQLFEYEIITKDYKWDKSGYMIVNNSIVSQDWVSSYTSIYETEIRMNTYGIFSFELPIQYHKFIVLPDHVDNRYGAKLILYNNSTLDIDTLFNLLNENLEIRIQLASPPTASSFYFYFSSCKDSKVYCSLIKDAEKASIIVEFRYLKQGINYISLKFSSIDTKSPSIPFSLGIFRTKVGNNMCNSQYHYLSNQVAYTCYCSQNTAGPYCGELGFSDSIYDLGLFCLVASNLAMIPALIIGTLHFYYGEVAVYGLNMITSMMYHACDWEYYCFGFSSGSIRMVDFLISFMSILVCFIHVARLKNPNMKTAIYVFLFVLMLYVDLNTAFNGTLLTFSPPIFAGLIMVCRYVYIIIALSKKEENKFWSWKQAKWFFLTSKLVNIKWAFIAAISFFLAISSRFFELNSNYWITHSCWHIFIMLTPFFVFFIFPLNQTQFIFEKKVVSEFTELKDYISIKSTNSVNI</sequence>
<evidence type="ECO:0000256" key="7">
    <source>
        <dbReference type="SAM" id="Phobius"/>
    </source>
</evidence>
<keyword evidence="9" id="KW-1185">Reference proteome</keyword>
<dbReference type="GO" id="GO:0005886">
    <property type="term" value="C:plasma membrane"/>
    <property type="evidence" value="ECO:0007669"/>
    <property type="project" value="UniProtKB-SubCell"/>
</dbReference>
<dbReference type="Pfam" id="PF12036">
    <property type="entry name" value="DUF3522"/>
    <property type="match status" value="1"/>
</dbReference>
<dbReference type="PANTHER" id="PTHR14319:SF3">
    <property type="entry name" value="TRANSMEMBRANE PROTEIN-LIKE PROTEIN"/>
    <property type="match status" value="1"/>
</dbReference>
<dbReference type="InterPro" id="IPR021910">
    <property type="entry name" value="NGX6/PGAP6/MYMK"/>
</dbReference>
<dbReference type="AlphaFoldDB" id="A0AAU9JV47"/>
<protein>
    <recommendedName>
        <fullName evidence="10">Post-GPI attachment to proteins factor 3</fullName>
    </recommendedName>
</protein>
<comment type="similarity">
    <text evidence="2">Belongs to the TMEM8 family.</text>
</comment>
<evidence type="ECO:0000256" key="4">
    <source>
        <dbReference type="ARBA" id="ARBA00022692"/>
    </source>
</evidence>
<keyword evidence="6 7" id="KW-0472">Membrane</keyword>
<feature type="transmembrane region" description="Helical" evidence="7">
    <location>
        <begin position="633"/>
        <end position="655"/>
    </location>
</feature>
<feature type="transmembrane region" description="Helical" evidence="7">
    <location>
        <begin position="473"/>
        <end position="493"/>
    </location>
</feature>
<feature type="transmembrane region" description="Helical" evidence="7">
    <location>
        <begin position="500"/>
        <end position="519"/>
    </location>
</feature>
<comment type="caution">
    <text evidence="8">The sequence shown here is derived from an EMBL/GenBank/DDBJ whole genome shotgun (WGS) entry which is preliminary data.</text>
</comment>
<feature type="transmembrane region" description="Helical" evidence="7">
    <location>
        <begin position="563"/>
        <end position="581"/>
    </location>
</feature>
<evidence type="ECO:0000256" key="3">
    <source>
        <dbReference type="ARBA" id="ARBA00022475"/>
    </source>
</evidence>
<keyword evidence="5 7" id="KW-1133">Transmembrane helix</keyword>
<feature type="transmembrane region" description="Helical" evidence="7">
    <location>
        <begin position="661"/>
        <end position="685"/>
    </location>
</feature>
<gene>
    <name evidence="8" type="ORF">BSTOLATCC_MIC36544</name>
</gene>
<reference evidence="8" key="1">
    <citation type="submission" date="2021-09" db="EMBL/GenBank/DDBJ databases">
        <authorList>
            <consortium name="AG Swart"/>
            <person name="Singh M."/>
            <person name="Singh A."/>
            <person name="Seah K."/>
            <person name="Emmerich C."/>
        </authorList>
    </citation>
    <scope>NUCLEOTIDE SEQUENCE</scope>
    <source>
        <strain evidence="8">ATCC30299</strain>
    </source>
</reference>
<feature type="transmembrane region" description="Helical" evidence="7">
    <location>
        <begin position="539"/>
        <end position="556"/>
    </location>
</feature>
<evidence type="ECO:0000313" key="9">
    <source>
        <dbReference type="Proteomes" id="UP001162131"/>
    </source>
</evidence>